<sequence>GQPLTSNGSVPLQGKGYINERYDPETGLQYLHARYYDPLLARFLTPDTWDPDLPGVDTNRYAYAGNDPVNGADPNGQNIRDSHDLTSESRGLGGGGKNDKTSDTTTGKTTDTPNGADDDACRECKKVAGGIGPLDDEPGWTPFNLPNRTLSEDALAKVERMGKLNAASRRNVDSFWDKIVKQGRILDKREIVQGSVKGSVTRKEALELGRRWAGEGATVRAEPGKITITSADGTRTFRINDEKRAPIDPRSGQPLSRTGLQANFEYRSAGKGNYNFNVHLDLQ</sequence>
<evidence type="ECO:0000313" key="3">
    <source>
        <dbReference type="Proteomes" id="UP000248795"/>
    </source>
</evidence>
<reference evidence="3" key="1">
    <citation type="submission" date="2018-06" db="EMBL/GenBank/DDBJ databases">
        <title>Aestuariibacter litoralis strain KCTC 52945T.</title>
        <authorList>
            <person name="Li X."/>
            <person name="Salam N."/>
            <person name="Li J.-L."/>
            <person name="Chen Y.-M."/>
            <person name="Yang Z.-W."/>
            <person name="Zhang L.-Y."/>
            <person name="Han M.-X."/>
            <person name="Xiao M."/>
            <person name="Li W.-J."/>
        </authorList>
    </citation>
    <scope>NUCLEOTIDE SEQUENCE [LARGE SCALE GENOMIC DNA]</scope>
    <source>
        <strain evidence="3">KCTC 52945</strain>
    </source>
</reference>
<dbReference type="InterPro" id="IPR022385">
    <property type="entry name" value="Rhs_assc_core"/>
</dbReference>
<evidence type="ECO:0000256" key="1">
    <source>
        <dbReference type="SAM" id="MobiDB-lite"/>
    </source>
</evidence>
<feature type="region of interest" description="Disordered" evidence="1">
    <location>
        <begin position="60"/>
        <end position="120"/>
    </location>
</feature>
<comment type="caution">
    <text evidence="2">The sequence shown here is derived from an EMBL/GenBank/DDBJ whole genome shotgun (WGS) entry which is preliminary data.</text>
</comment>
<feature type="non-terminal residue" evidence="2">
    <location>
        <position position="1"/>
    </location>
</feature>
<feature type="compositionally biased region" description="Low complexity" evidence="1">
    <location>
        <begin position="103"/>
        <end position="112"/>
    </location>
</feature>
<dbReference type="PANTHER" id="PTHR32305">
    <property type="match status" value="1"/>
</dbReference>
<dbReference type="EMBL" id="QKVK01000010">
    <property type="protein sequence ID" value="PZF75514.1"/>
    <property type="molecule type" value="Genomic_DNA"/>
</dbReference>
<gene>
    <name evidence="2" type="ORF">DK847_18505</name>
</gene>
<evidence type="ECO:0008006" key="4">
    <source>
        <dbReference type="Google" id="ProtNLM"/>
    </source>
</evidence>
<dbReference type="RefSeq" id="WP_146256189.1">
    <property type="nucleotide sequence ID" value="NZ_QKVK01000010.1"/>
</dbReference>
<organism evidence="2 3">
    <name type="scientific">Aestuariivirga litoralis</name>
    <dbReference type="NCBI Taxonomy" id="2650924"/>
    <lineage>
        <taxon>Bacteria</taxon>
        <taxon>Pseudomonadati</taxon>
        <taxon>Pseudomonadota</taxon>
        <taxon>Alphaproteobacteria</taxon>
        <taxon>Hyphomicrobiales</taxon>
        <taxon>Aestuariivirgaceae</taxon>
        <taxon>Aestuariivirga</taxon>
    </lineage>
</organism>
<dbReference type="NCBIfam" id="TIGR03696">
    <property type="entry name" value="Rhs_assc_core"/>
    <property type="match status" value="1"/>
</dbReference>
<dbReference type="InterPro" id="IPR050708">
    <property type="entry name" value="T6SS_VgrG/RHS"/>
</dbReference>
<keyword evidence="3" id="KW-1185">Reference proteome</keyword>
<protein>
    <recommendedName>
        <fullName evidence="4">RHS repeat-associated core domain-containing protein</fullName>
    </recommendedName>
</protein>
<proteinExistence type="predicted"/>
<accession>A0A2W2B5B8</accession>
<evidence type="ECO:0000313" key="2">
    <source>
        <dbReference type="EMBL" id="PZF75514.1"/>
    </source>
</evidence>
<dbReference type="Proteomes" id="UP000248795">
    <property type="component" value="Unassembled WGS sequence"/>
</dbReference>
<name>A0A2W2B5B8_9HYPH</name>
<dbReference type="PANTHER" id="PTHR32305:SF15">
    <property type="entry name" value="PROTEIN RHSA-RELATED"/>
    <property type="match status" value="1"/>
</dbReference>
<dbReference type="AlphaFoldDB" id="A0A2W2B5B8"/>
<dbReference type="Gene3D" id="2.180.10.10">
    <property type="entry name" value="RHS repeat-associated core"/>
    <property type="match status" value="1"/>
</dbReference>